<dbReference type="PANTHER" id="PTHR47232">
    <property type="entry name" value="TRANSDUCIN FAMILY PROTEIN / WD-40 REPEAT FAMILY PROTEIN"/>
    <property type="match status" value="1"/>
</dbReference>
<gene>
    <name evidence="2" type="ORF">JG687_00007188</name>
</gene>
<feature type="compositionally biased region" description="Low complexity" evidence="1">
    <location>
        <begin position="233"/>
        <end position="243"/>
    </location>
</feature>
<dbReference type="SMART" id="SM00320">
    <property type="entry name" value="WD40"/>
    <property type="match status" value="5"/>
</dbReference>
<evidence type="ECO:0000256" key="1">
    <source>
        <dbReference type="SAM" id="MobiDB-lite"/>
    </source>
</evidence>
<dbReference type="Proteomes" id="UP000688947">
    <property type="component" value="Unassembled WGS sequence"/>
</dbReference>
<dbReference type="PANTHER" id="PTHR47232:SF1">
    <property type="entry name" value="TRANSDUCIN FAMILY PROTEIN _ WD-40 REPEAT FAMILY PROTEIN"/>
    <property type="match status" value="1"/>
</dbReference>
<feature type="compositionally biased region" description="Acidic residues" evidence="1">
    <location>
        <begin position="412"/>
        <end position="425"/>
    </location>
</feature>
<evidence type="ECO:0000313" key="3">
    <source>
        <dbReference type="Proteomes" id="UP000688947"/>
    </source>
</evidence>
<accession>A0A8T1UL05</accession>
<feature type="compositionally biased region" description="Polar residues" evidence="1">
    <location>
        <begin position="172"/>
        <end position="189"/>
    </location>
</feature>
<dbReference type="VEuPathDB" id="FungiDB:PC110_g6428"/>
<evidence type="ECO:0000313" key="2">
    <source>
        <dbReference type="EMBL" id="KAG6962370.1"/>
    </source>
</evidence>
<feature type="compositionally biased region" description="Low complexity" evidence="1">
    <location>
        <begin position="24"/>
        <end position="41"/>
    </location>
</feature>
<protein>
    <recommendedName>
        <fullName evidence="4">WD40-repeat-containing domain</fullName>
    </recommendedName>
</protein>
<feature type="compositionally biased region" description="Basic residues" evidence="1">
    <location>
        <begin position="157"/>
        <end position="166"/>
    </location>
</feature>
<feature type="region of interest" description="Disordered" evidence="1">
    <location>
        <begin position="366"/>
        <end position="425"/>
    </location>
</feature>
<dbReference type="InterPro" id="IPR001680">
    <property type="entry name" value="WD40_rpt"/>
</dbReference>
<name>A0A8T1UL05_9STRA</name>
<feature type="compositionally biased region" description="Basic residues" evidence="1">
    <location>
        <begin position="251"/>
        <end position="263"/>
    </location>
</feature>
<evidence type="ECO:0008006" key="4">
    <source>
        <dbReference type="Google" id="ProtNLM"/>
    </source>
</evidence>
<feature type="compositionally biased region" description="Basic residues" evidence="1">
    <location>
        <begin position="95"/>
        <end position="107"/>
    </location>
</feature>
<organism evidence="2 3">
    <name type="scientific">Phytophthora cactorum</name>
    <dbReference type="NCBI Taxonomy" id="29920"/>
    <lineage>
        <taxon>Eukaryota</taxon>
        <taxon>Sar</taxon>
        <taxon>Stramenopiles</taxon>
        <taxon>Oomycota</taxon>
        <taxon>Peronosporomycetes</taxon>
        <taxon>Peronosporales</taxon>
        <taxon>Peronosporaceae</taxon>
        <taxon>Phytophthora</taxon>
    </lineage>
</organism>
<feature type="compositionally biased region" description="Polar residues" evidence="1">
    <location>
        <begin position="122"/>
        <end position="133"/>
    </location>
</feature>
<dbReference type="OrthoDB" id="1897642at2759"/>
<dbReference type="EMBL" id="JAENGZ010000310">
    <property type="protein sequence ID" value="KAG6962370.1"/>
    <property type="molecule type" value="Genomic_DNA"/>
</dbReference>
<reference evidence="2" key="1">
    <citation type="submission" date="2021-01" db="EMBL/GenBank/DDBJ databases">
        <title>Phytophthora aleatoria, a newly-described species from Pinus radiata is distinct from Phytophthora cactorum isolates based on comparative genomics.</title>
        <authorList>
            <person name="Mcdougal R."/>
            <person name="Panda P."/>
            <person name="Williams N."/>
            <person name="Studholme D.J."/>
        </authorList>
    </citation>
    <scope>NUCLEOTIDE SEQUENCE</scope>
    <source>
        <strain evidence="2">NZFS 3830</strain>
    </source>
</reference>
<feature type="compositionally biased region" description="Low complexity" evidence="1">
    <location>
        <begin position="72"/>
        <end position="87"/>
    </location>
</feature>
<feature type="region of interest" description="Disordered" evidence="1">
    <location>
        <begin position="17"/>
        <end position="312"/>
    </location>
</feature>
<sequence>MPLTFDQSPLAKIVLQSSPTEVLSRSSMSRYRDYGGSSSRYANAGAGAGAFSIPDSDFQRGDTTLKRRRQLSPPRAVASTSRRSAVSDGTITMRARSKSKSRARALARKTPGQEFIALGSNRAASASTLNTNKARYYNRPEPYQAAPPPPSTTAARARSRSPGTRKSRWDNAPQSTSTGRRNLSPISTRTRSKSVTREKFDTEAAIRHSQRERSKSAARRTGGAPMTSRKESTTTSFRTSRTVESSETRRGNKRERSKSKTRGRGRERERSPSRGRRSRYSKTADTSDEEEKKARKLSRSGRRSGSSLQDIEDAIVETERELEPKKKELEELKEQLKKLQKRVENKEIEVYDIQVELDALKMRRERRLPSRRSGSSREEKTSRRSRSRSKSNRRETRRSSSNPRASKRPCIVDEDDEGSDDDDCVIVDPSEVKQELESNAAPAKSTVVPVEDSMPDHFWGRSNVPKLLANHRFRAIPDGSSRKGRHLAFNPIQPQIFATSPDEGGLILWSYQRQDQDVAKVVTLTPPSFRRDNPCAEAISWSPDGNRMAMAFRDPLQEKGEFCIVQLHQLKLEDSDMPQPIPRDRITSKRTVLHSRGISAIDWLPTGFGPETTSRQLITTGNSDHAVVLWEEHEDSKSGGLDLKFNVLHRDHRSEVKSLCVHSQRDCLYTGGLDGLLIRYDLKKGRSEVVMERRKPSISKINAVLEHPHNPNLLLVSSVEQSRHNLLLHDLRQRYDRNGMSLTWEGSSMSQYVVPRWSPAGYHVSCGSKTGVVNIWDVRMRGENYPAVLPQQSLRVHHKTVLHATWHPRYDAMFSVSHDRTLGLLTFR</sequence>
<proteinExistence type="predicted"/>
<feature type="compositionally biased region" description="Basic and acidic residues" evidence="1">
    <location>
        <begin position="195"/>
        <end position="215"/>
    </location>
</feature>
<comment type="caution">
    <text evidence="2">The sequence shown here is derived from an EMBL/GenBank/DDBJ whole genome shotgun (WGS) entry which is preliminary data.</text>
</comment>
<dbReference type="AlphaFoldDB" id="A0A8T1UL05"/>